<dbReference type="Proteomes" id="UP000036681">
    <property type="component" value="Unplaced"/>
</dbReference>
<sequence length="59" mass="6667">MAKIHFGTAECQAFVVLVLTICKRQLFPDKWMEMCYHCTTVYPLICCSSNTHIAVLISG</sequence>
<proteinExistence type="predicted"/>
<evidence type="ECO:0000313" key="2">
    <source>
        <dbReference type="WBParaSite" id="ALUE_0001593601-mRNA-1"/>
    </source>
</evidence>
<dbReference type="WBParaSite" id="ALUE_0001593601-mRNA-1">
    <property type="protein sequence ID" value="ALUE_0001593601-mRNA-1"/>
    <property type="gene ID" value="ALUE_0001593601"/>
</dbReference>
<protein>
    <submittedName>
        <fullName evidence="2">Uncharacterized protein</fullName>
    </submittedName>
</protein>
<evidence type="ECO:0000313" key="1">
    <source>
        <dbReference type="Proteomes" id="UP000036681"/>
    </source>
</evidence>
<name>A0A9J2Q0G3_ASCLU</name>
<dbReference type="AlphaFoldDB" id="A0A9J2Q0G3"/>
<organism evidence="1 2">
    <name type="scientific">Ascaris lumbricoides</name>
    <name type="common">Giant roundworm</name>
    <dbReference type="NCBI Taxonomy" id="6252"/>
    <lineage>
        <taxon>Eukaryota</taxon>
        <taxon>Metazoa</taxon>
        <taxon>Ecdysozoa</taxon>
        <taxon>Nematoda</taxon>
        <taxon>Chromadorea</taxon>
        <taxon>Rhabditida</taxon>
        <taxon>Spirurina</taxon>
        <taxon>Ascaridomorpha</taxon>
        <taxon>Ascaridoidea</taxon>
        <taxon>Ascarididae</taxon>
        <taxon>Ascaris</taxon>
    </lineage>
</organism>
<accession>A0A9J2Q0G3</accession>
<keyword evidence="1" id="KW-1185">Reference proteome</keyword>
<reference evidence="2" key="1">
    <citation type="submission" date="2023-03" db="UniProtKB">
        <authorList>
            <consortium name="WormBaseParasite"/>
        </authorList>
    </citation>
    <scope>IDENTIFICATION</scope>
</reference>